<evidence type="ECO:0000313" key="1">
    <source>
        <dbReference type="EMBL" id="OWO98048.1"/>
    </source>
</evidence>
<dbReference type="Proteomes" id="UP000242519">
    <property type="component" value="Unassembled WGS sequence"/>
</dbReference>
<dbReference type="EMBL" id="MZNU01000414">
    <property type="protein sequence ID" value="OWO98048.1"/>
    <property type="molecule type" value="Genomic_DNA"/>
</dbReference>
<keyword evidence="2" id="KW-1185">Reference proteome</keyword>
<evidence type="ECO:0000313" key="2">
    <source>
        <dbReference type="Proteomes" id="UP000242519"/>
    </source>
</evidence>
<gene>
    <name evidence="1" type="ORF">B2J93_8273</name>
</gene>
<reference evidence="1 2" key="1">
    <citation type="submission" date="2017-04" db="EMBL/GenBank/DDBJ databases">
        <title>Draft genome sequence of Marssonina coronaria NL1: causal agent of apple blotch.</title>
        <authorList>
            <person name="Cheng Q."/>
        </authorList>
    </citation>
    <scope>NUCLEOTIDE SEQUENCE [LARGE SCALE GENOMIC DNA]</scope>
    <source>
        <strain evidence="1 2">NL1</strain>
    </source>
</reference>
<proteinExistence type="predicted"/>
<accession>A0A218YTJ6</accession>
<protein>
    <submittedName>
        <fullName evidence="1">Alpha amylase</fullName>
    </submittedName>
</protein>
<dbReference type="InParanoid" id="A0A218YTJ6"/>
<organism evidence="1 2">
    <name type="scientific">Diplocarpon coronariae</name>
    <dbReference type="NCBI Taxonomy" id="2795749"/>
    <lineage>
        <taxon>Eukaryota</taxon>
        <taxon>Fungi</taxon>
        <taxon>Dikarya</taxon>
        <taxon>Ascomycota</taxon>
        <taxon>Pezizomycotina</taxon>
        <taxon>Leotiomycetes</taxon>
        <taxon>Helotiales</taxon>
        <taxon>Drepanopezizaceae</taxon>
        <taxon>Diplocarpon</taxon>
    </lineage>
</organism>
<dbReference type="AlphaFoldDB" id="A0A218YTJ6"/>
<sequence length="464" mass="53468">MAYLEAEYDMKPDLEAMFDMATISNEFKAEMCIKILSETEQEVPRLEWQVKKTGDKIYGEIKDIIVLFVQVFTFEISKLTIIYLQTSPGSSKFESIREFLIEYSKYYHTLLFKWKHYGLVKNYVGHRLLSLMTRRGFLDDELARYLHYGLDSWDERKDDSQEGGRSFCSVAVLPHDTVASFALTSCDIISTTLKRTDTARDMYGKGLALGRDTEVALQGHLDRIKSIWDMDHPDKPLNRQEVYLRERERVLEIVAEAKILGDRHEVFEGMPSGYLKKFLDCFILGFSSAYISAELFIEVAFSEEMMSHRFPGWNGSFRDDLLVHELQLSKKLGPLFGEFKSHLLKYLKKIHFTWGNPLLRERFQSGELNLLDEKAISTLIDVLGVVSKDKEGFGLKLFQTIITQCRVARVEEGLYTTALQHQFDCITVKGFPGTKDLTKHVSLDTVKMGRPEKEFIAARLPSFA</sequence>
<comment type="caution">
    <text evidence="1">The sequence shown here is derived from an EMBL/GenBank/DDBJ whole genome shotgun (WGS) entry which is preliminary data.</text>
</comment>
<name>A0A218YTJ6_9HELO</name>